<evidence type="ECO:0000313" key="8">
    <source>
        <dbReference type="EMBL" id="EKC46122.1"/>
    </source>
</evidence>
<dbReference type="Gene3D" id="1.10.10.10">
    <property type="entry name" value="Winged helix-like DNA-binding domain superfamily/Winged helix DNA-binding domain"/>
    <property type="match status" value="1"/>
</dbReference>
<dbReference type="InterPro" id="IPR036388">
    <property type="entry name" value="WH-like_DNA-bd_sf"/>
</dbReference>
<dbReference type="GO" id="GO:0006352">
    <property type="term" value="P:DNA-templated transcription initiation"/>
    <property type="evidence" value="ECO:0007669"/>
    <property type="project" value="InterPro"/>
</dbReference>
<dbReference type="SUPFAM" id="SSF88659">
    <property type="entry name" value="Sigma3 and sigma4 domains of RNA polymerase sigma factors"/>
    <property type="match status" value="1"/>
</dbReference>
<dbReference type="PRINTS" id="PR00046">
    <property type="entry name" value="SIGMA70FCT"/>
</dbReference>
<dbReference type="NCBIfam" id="NF004471">
    <property type="entry name" value="PRK05803.1"/>
    <property type="match status" value="1"/>
</dbReference>
<protein>
    <submittedName>
        <fullName evidence="8">Sporulation sigma factor SigK</fullName>
    </submittedName>
</protein>
<dbReference type="GO" id="GO:0016987">
    <property type="term" value="F:sigma factor activity"/>
    <property type="evidence" value="ECO:0007669"/>
    <property type="project" value="UniProtKB-KW"/>
</dbReference>
<dbReference type="InterPro" id="IPR001387">
    <property type="entry name" value="Cro/C1-type_HTH"/>
</dbReference>
<dbReference type="InterPro" id="IPR013325">
    <property type="entry name" value="RNA_pol_sigma_r2"/>
</dbReference>
<dbReference type="SUPFAM" id="SSF88946">
    <property type="entry name" value="Sigma2 domain of RNA polymerase sigma factors"/>
    <property type="match status" value="1"/>
</dbReference>
<evidence type="ECO:0000256" key="5">
    <source>
        <dbReference type="ARBA" id="ARBA00023125"/>
    </source>
</evidence>
<dbReference type="PROSITE" id="PS00715">
    <property type="entry name" value="SIGMA70_1"/>
    <property type="match status" value="1"/>
</dbReference>
<evidence type="ECO:0000256" key="6">
    <source>
        <dbReference type="ARBA" id="ARBA00023163"/>
    </source>
</evidence>
<dbReference type="InterPro" id="IPR050813">
    <property type="entry name" value="Sigma-70_Factor"/>
</dbReference>
<evidence type="ECO:0000259" key="7">
    <source>
        <dbReference type="PROSITE" id="PS50943"/>
    </source>
</evidence>
<keyword evidence="6" id="KW-0804">Transcription</keyword>
<dbReference type="InterPro" id="IPR000943">
    <property type="entry name" value="RNA_pol_sigma70"/>
</dbReference>
<evidence type="ECO:0000256" key="3">
    <source>
        <dbReference type="ARBA" id="ARBA00023015"/>
    </source>
</evidence>
<dbReference type="InterPro" id="IPR007627">
    <property type="entry name" value="RNA_pol_sigma70_r2"/>
</dbReference>
<dbReference type="GO" id="GO:0030435">
    <property type="term" value="P:sporulation resulting in formation of a cellular spore"/>
    <property type="evidence" value="ECO:0007669"/>
    <property type="project" value="UniProtKB-KW"/>
</dbReference>
<dbReference type="EMBL" id="AJWZ01011204">
    <property type="protein sequence ID" value="EKC46122.1"/>
    <property type="molecule type" value="Genomic_DNA"/>
</dbReference>
<dbReference type="InterPro" id="IPR007630">
    <property type="entry name" value="RNA_pol_sigma70_r4"/>
</dbReference>
<dbReference type="CDD" id="cd06171">
    <property type="entry name" value="Sigma70_r4"/>
    <property type="match status" value="1"/>
</dbReference>
<keyword evidence="3" id="KW-0805">Transcription regulation</keyword>
<dbReference type="NCBIfam" id="TIGR02937">
    <property type="entry name" value="sigma70-ECF"/>
    <property type="match status" value="1"/>
</dbReference>
<evidence type="ECO:0000256" key="1">
    <source>
        <dbReference type="ARBA" id="ARBA00007788"/>
    </source>
</evidence>
<comment type="caution">
    <text evidence="8">The sequence shown here is derived from an EMBL/GenBank/DDBJ whole genome shotgun (WGS) entry which is preliminary data.</text>
</comment>
<evidence type="ECO:0000256" key="4">
    <source>
        <dbReference type="ARBA" id="ARBA00023082"/>
    </source>
</evidence>
<name>K1RBG7_9ZZZZ</name>
<evidence type="ECO:0000256" key="2">
    <source>
        <dbReference type="ARBA" id="ARBA00022969"/>
    </source>
</evidence>
<sequence>MIYMFFHVFEMVHHLFFTGSYSNQVFPEPLSLEEETVTIEKMLKGDKEARNKLIEHNLRLVAHIVKKFDFKEGDQDDLISIGTIGLIKGVDTFSNLKSVKLTTYCARCIENEILMFFRSNNKNNKNVSLNDAVGYDKDGNEIAILDVLKTPKEDFFEGIALKDDINLLNQYFEVLSEREKDILIRRYGLYGNDEHTQKEIAKTLHISRSYVSRIEKRALTKILREFIKNNQID</sequence>
<dbReference type="PROSITE" id="PS50943">
    <property type="entry name" value="HTH_CROC1"/>
    <property type="match status" value="1"/>
</dbReference>
<dbReference type="PIRSF" id="PIRSF000770">
    <property type="entry name" value="RNA_pol_sigma-SigE/K"/>
    <property type="match status" value="1"/>
</dbReference>
<dbReference type="Pfam" id="PF04542">
    <property type="entry name" value="Sigma70_r2"/>
    <property type="match status" value="1"/>
</dbReference>
<keyword evidence="2" id="KW-0749">Sporulation</keyword>
<feature type="domain" description="HTH cro/C1-type" evidence="7">
    <location>
        <begin position="196"/>
        <end position="216"/>
    </location>
</feature>
<dbReference type="InterPro" id="IPR013324">
    <property type="entry name" value="RNA_pol_sigma_r3/r4-like"/>
</dbReference>
<keyword evidence="5" id="KW-0238">DNA-binding</keyword>
<proteinExistence type="inferred from homology"/>
<dbReference type="InterPro" id="IPR014284">
    <property type="entry name" value="RNA_pol_sigma-70_dom"/>
</dbReference>
<comment type="similarity">
    <text evidence="1">Belongs to the sigma-70 factor family.</text>
</comment>
<dbReference type="PANTHER" id="PTHR30376:SF3">
    <property type="entry name" value="RNA POLYMERASE SIGMA FACTOR RPOH"/>
    <property type="match status" value="1"/>
</dbReference>
<dbReference type="AlphaFoldDB" id="K1RBG7"/>
<accession>K1RBG7</accession>
<organism evidence="8">
    <name type="scientific">human gut metagenome</name>
    <dbReference type="NCBI Taxonomy" id="408170"/>
    <lineage>
        <taxon>unclassified sequences</taxon>
        <taxon>metagenomes</taxon>
        <taxon>organismal metagenomes</taxon>
    </lineage>
</organism>
<dbReference type="GO" id="GO:0003677">
    <property type="term" value="F:DNA binding"/>
    <property type="evidence" value="ECO:0007669"/>
    <property type="project" value="UniProtKB-KW"/>
</dbReference>
<dbReference type="PROSITE" id="PS00716">
    <property type="entry name" value="SIGMA70_2"/>
    <property type="match status" value="1"/>
</dbReference>
<dbReference type="PANTHER" id="PTHR30376">
    <property type="entry name" value="SIGMA FACTOR RPOH HEAT SHOCK RELATED"/>
    <property type="match status" value="1"/>
</dbReference>
<keyword evidence="4" id="KW-0731">Sigma factor</keyword>
<dbReference type="Gene3D" id="1.20.120.1810">
    <property type="match status" value="1"/>
</dbReference>
<dbReference type="Pfam" id="PF04545">
    <property type="entry name" value="Sigma70_r4"/>
    <property type="match status" value="1"/>
</dbReference>
<reference evidence="8" key="1">
    <citation type="journal article" date="2013" name="Environ. Microbiol.">
        <title>Microbiota from the distal guts of lean and obese adolescents exhibit partial functional redundancy besides clear differences in community structure.</title>
        <authorList>
            <person name="Ferrer M."/>
            <person name="Ruiz A."/>
            <person name="Lanza F."/>
            <person name="Haange S.B."/>
            <person name="Oberbach A."/>
            <person name="Till H."/>
            <person name="Bargiela R."/>
            <person name="Campoy C."/>
            <person name="Segura M.T."/>
            <person name="Richter M."/>
            <person name="von Bergen M."/>
            <person name="Seifert J."/>
            <person name="Suarez A."/>
        </authorList>
    </citation>
    <scope>NUCLEOTIDE SEQUENCE</scope>
</reference>
<gene>
    <name evidence="8" type="ORF">OBE_16432</name>
</gene>